<protein>
    <submittedName>
        <fullName evidence="1">Uncharacterized protein</fullName>
    </submittedName>
</protein>
<dbReference type="AlphaFoldDB" id="W9YW58"/>
<accession>W9YW58</accession>
<dbReference type="Proteomes" id="UP000030703">
    <property type="component" value="Unassembled WGS sequence"/>
</dbReference>
<evidence type="ECO:0000313" key="1">
    <source>
        <dbReference type="EMBL" id="EXK23415.1"/>
    </source>
</evidence>
<name>W9YW58_FUSOX</name>
<reference evidence="1" key="2">
    <citation type="submission" date="2014-02" db="EMBL/GenBank/DDBJ databases">
        <title>Annotation of the Genome Sequence of Fusarium oxysporum f. sp. melonis 26406.</title>
        <authorList>
            <consortium name="The Broad Institute Genomics Platform"/>
            <person name="Ma L.-J."/>
            <person name="Corby-Kistler H."/>
            <person name="Broz K."/>
            <person name="Gale L.R."/>
            <person name="Jonkers W."/>
            <person name="O'Donnell K."/>
            <person name="Ploetz R."/>
            <person name="Steinberg C."/>
            <person name="Schwartz D.C."/>
            <person name="VanEtten H."/>
            <person name="Zhou S."/>
            <person name="Young S.K."/>
            <person name="Zeng Q."/>
            <person name="Gargeya S."/>
            <person name="Fitzgerald M."/>
            <person name="Abouelleil A."/>
            <person name="Alvarado L."/>
            <person name="Chapman S.B."/>
            <person name="Gainer-Dewar J."/>
            <person name="Goldberg J."/>
            <person name="Griggs A."/>
            <person name="Gujja S."/>
            <person name="Hansen M."/>
            <person name="Howarth C."/>
            <person name="Imamovic A."/>
            <person name="Ireland A."/>
            <person name="Larimer J."/>
            <person name="McCowan C."/>
            <person name="Murphy C."/>
            <person name="Pearson M."/>
            <person name="Poon T.W."/>
            <person name="Priest M."/>
            <person name="Roberts A."/>
            <person name="Saif S."/>
            <person name="Shea T."/>
            <person name="Sykes S."/>
            <person name="Wortman J."/>
            <person name="Nusbaum C."/>
            <person name="Birren B."/>
        </authorList>
    </citation>
    <scope>NUCLEOTIDE SEQUENCE</scope>
    <source>
        <strain evidence="1">26406</strain>
    </source>
</reference>
<gene>
    <name evidence="1" type="ORF">FOMG_19806</name>
</gene>
<dbReference type="EMBL" id="KI980920">
    <property type="protein sequence ID" value="EXK23415.1"/>
    <property type="molecule type" value="Genomic_DNA"/>
</dbReference>
<dbReference type="HOGENOM" id="CLU_3379583_0_0_1"/>
<proteinExistence type="predicted"/>
<feature type="non-terminal residue" evidence="1">
    <location>
        <position position="34"/>
    </location>
</feature>
<reference evidence="1" key="1">
    <citation type="submission" date="2012-04" db="EMBL/GenBank/DDBJ databases">
        <title>The Genome Sequence of Fusarium oxysporum melonis.</title>
        <authorList>
            <consortium name="The Broad Institute Genome Sequencing Platform"/>
            <person name="Ma L.-J."/>
            <person name="Gale L.R."/>
            <person name="Schwartz D.C."/>
            <person name="Zhou S."/>
            <person name="Corby-Kistler H."/>
            <person name="Young S.K."/>
            <person name="Zeng Q."/>
            <person name="Gargeya S."/>
            <person name="Fitzgerald M."/>
            <person name="Haas B."/>
            <person name="Abouelleil A."/>
            <person name="Alvarado L."/>
            <person name="Arachchi H.M."/>
            <person name="Berlin A."/>
            <person name="Brown A."/>
            <person name="Chapman S.B."/>
            <person name="Chen Z."/>
            <person name="Dunbar C."/>
            <person name="Freedman E."/>
            <person name="Gearin G."/>
            <person name="Goldberg J."/>
            <person name="Griggs A."/>
            <person name="Gujja S."/>
            <person name="Heiman D."/>
            <person name="Howarth C."/>
            <person name="Larson L."/>
            <person name="Lui A."/>
            <person name="MacDonald P.J.P."/>
            <person name="Montmayeur A."/>
            <person name="Murphy C."/>
            <person name="Neiman D."/>
            <person name="Pearson M."/>
            <person name="Priest M."/>
            <person name="Roberts A."/>
            <person name="Saif S."/>
            <person name="Shea T."/>
            <person name="Shenoy N."/>
            <person name="Sisk P."/>
            <person name="Stolte C."/>
            <person name="Sykes S."/>
            <person name="Wortman J."/>
            <person name="Nusbaum C."/>
            <person name="Birren B."/>
        </authorList>
    </citation>
    <scope>NUCLEOTIDE SEQUENCE</scope>
    <source>
        <strain evidence="1">26406</strain>
    </source>
</reference>
<organism evidence="1">
    <name type="scientific">Fusarium oxysporum f. sp. melonis 26406</name>
    <dbReference type="NCBI Taxonomy" id="1089452"/>
    <lineage>
        <taxon>Eukaryota</taxon>
        <taxon>Fungi</taxon>
        <taxon>Dikarya</taxon>
        <taxon>Ascomycota</taxon>
        <taxon>Pezizomycotina</taxon>
        <taxon>Sordariomycetes</taxon>
        <taxon>Hypocreomycetidae</taxon>
        <taxon>Hypocreales</taxon>
        <taxon>Nectriaceae</taxon>
        <taxon>Fusarium</taxon>
        <taxon>Fusarium oxysporum species complex</taxon>
    </lineage>
</organism>
<sequence>MRFVSTMGNQAFVNNVNWPFLGHWTLPAVENRLV</sequence>
<dbReference type="VEuPathDB" id="FungiDB:FOMG_19806"/>